<evidence type="ECO:0000256" key="2">
    <source>
        <dbReference type="ARBA" id="ARBA00005179"/>
    </source>
</evidence>
<dbReference type="Gene3D" id="1.10.630.10">
    <property type="entry name" value="Cytochrome P450"/>
    <property type="match status" value="1"/>
</dbReference>
<sequence length="524" mass="57910">MHGATLYAAGAAVVVFIALRLREYRRALHSIQHWPGRRLLLSTASVAANLLPPIKYVSSGQNEYMRQKHAGRYGHIGWDLSAEVSVLTGTIIISIADAQAIQDMFLHRSRFPKPVEFYSTLQILGDNVVVTEGDTWKRHRKICAPSFSEQNNQLVWEESIRVTSEALAAWGDATQTGTSHAADFTMKITLLVLAAASFGRRVSWTDSSGTPPGHSMSFGEAVEVVAHNMAVKVAIPDPLLVLTPHWRRVRRAFAELTQYIQEMISQRQVGDKVVRHDLLSGLLDASTDPADPLLSLSQEELLGNVFIFLMAGHETTANTLAFAMALLALCQDEQEALFQDVQAVLQRAGSAVPRYEDINSFKYTAAVVNETLRLFPPAMGIPKVAAEACTITVGGVGKGEARTSISVPAGTYITMDVNGLHRNPRYWRDPEEFRPARFLAADWPRDAFIAFAAGARGCLGRRFAEVESISFLSLFISRFKIDLTPEYTARPGETIEQQRDRLCDATAAFSMTPLHLPLIFTRRS</sequence>
<evidence type="ECO:0000256" key="4">
    <source>
        <dbReference type="ARBA" id="ARBA00022617"/>
    </source>
</evidence>
<dbReference type="InterPro" id="IPR050121">
    <property type="entry name" value="Cytochrome_P450_monoxygenase"/>
</dbReference>
<evidence type="ECO:0000256" key="9">
    <source>
        <dbReference type="PIRSR" id="PIRSR602401-1"/>
    </source>
</evidence>
<keyword evidence="6" id="KW-0560">Oxidoreductase</keyword>
<evidence type="ECO:0000256" key="10">
    <source>
        <dbReference type="SAM" id="Phobius"/>
    </source>
</evidence>
<comment type="similarity">
    <text evidence="3">Belongs to the cytochrome P450 family.</text>
</comment>
<protein>
    <submittedName>
        <fullName evidence="11">Cytochrome P450</fullName>
    </submittedName>
</protein>
<feature type="transmembrane region" description="Helical" evidence="10">
    <location>
        <begin position="6"/>
        <end position="22"/>
    </location>
</feature>
<dbReference type="PANTHER" id="PTHR24305:SF166">
    <property type="entry name" value="CYTOCHROME P450 12A4, MITOCHONDRIAL-RELATED"/>
    <property type="match status" value="1"/>
</dbReference>
<keyword evidence="8" id="KW-0503">Monooxygenase</keyword>
<dbReference type="PANTHER" id="PTHR24305">
    <property type="entry name" value="CYTOCHROME P450"/>
    <property type="match status" value="1"/>
</dbReference>
<dbReference type="EMBL" id="KV426343">
    <property type="protein sequence ID" value="KZV82148.1"/>
    <property type="molecule type" value="Genomic_DNA"/>
</dbReference>
<evidence type="ECO:0000256" key="5">
    <source>
        <dbReference type="ARBA" id="ARBA00022723"/>
    </source>
</evidence>
<dbReference type="SUPFAM" id="SSF48264">
    <property type="entry name" value="Cytochrome P450"/>
    <property type="match status" value="1"/>
</dbReference>
<dbReference type="InterPro" id="IPR001128">
    <property type="entry name" value="Cyt_P450"/>
</dbReference>
<dbReference type="GO" id="GO:0016705">
    <property type="term" value="F:oxidoreductase activity, acting on paired donors, with incorporation or reduction of molecular oxygen"/>
    <property type="evidence" value="ECO:0007669"/>
    <property type="project" value="InterPro"/>
</dbReference>
<name>A0A165CB32_EXIGL</name>
<evidence type="ECO:0000256" key="1">
    <source>
        <dbReference type="ARBA" id="ARBA00001971"/>
    </source>
</evidence>
<comment type="pathway">
    <text evidence="2">Secondary metabolite biosynthesis.</text>
</comment>
<dbReference type="GO" id="GO:0005506">
    <property type="term" value="F:iron ion binding"/>
    <property type="evidence" value="ECO:0007669"/>
    <property type="project" value="InterPro"/>
</dbReference>
<dbReference type="InterPro" id="IPR036396">
    <property type="entry name" value="Cyt_P450_sf"/>
</dbReference>
<feature type="binding site" description="axial binding residue" evidence="9">
    <location>
        <position position="458"/>
    </location>
    <ligand>
        <name>heme</name>
        <dbReference type="ChEBI" id="CHEBI:30413"/>
    </ligand>
    <ligandPart>
        <name>Fe</name>
        <dbReference type="ChEBI" id="CHEBI:18248"/>
    </ligandPart>
</feature>
<dbReference type="Proteomes" id="UP000077266">
    <property type="component" value="Unassembled WGS sequence"/>
</dbReference>
<keyword evidence="10" id="KW-0812">Transmembrane</keyword>
<keyword evidence="5 9" id="KW-0479">Metal-binding</keyword>
<evidence type="ECO:0000256" key="3">
    <source>
        <dbReference type="ARBA" id="ARBA00010617"/>
    </source>
</evidence>
<evidence type="ECO:0000256" key="6">
    <source>
        <dbReference type="ARBA" id="ARBA00023002"/>
    </source>
</evidence>
<evidence type="ECO:0000256" key="7">
    <source>
        <dbReference type="ARBA" id="ARBA00023004"/>
    </source>
</evidence>
<evidence type="ECO:0000313" key="12">
    <source>
        <dbReference type="Proteomes" id="UP000077266"/>
    </source>
</evidence>
<accession>A0A165CB32</accession>
<keyword evidence="10" id="KW-1133">Transmembrane helix</keyword>
<evidence type="ECO:0000313" key="11">
    <source>
        <dbReference type="EMBL" id="KZV82148.1"/>
    </source>
</evidence>
<evidence type="ECO:0000256" key="8">
    <source>
        <dbReference type="ARBA" id="ARBA00023033"/>
    </source>
</evidence>
<keyword evidence="10" id="KW-0472">Membrane</keyword>
<dbReference type="PRINTS" id="PR00463">
    <property type="entry name" value="EP450I"/>
</dbReference>
<dbReference type="GO" id="GO:0020037">
    <property type="term" value="F:heme binding"/>
    <property type="evidence" value="ECO:0007669"/>
    <property type="project" value="InterPro"/>
</dbReference>
<dbReference type="STRING" id="1314781.A0A165CB32"/>
<proteinExistence type="inferred from homology"/>
<keyword evidence="12" id="KW-1185">Reference proteome</keyword>
<organism evidence="11 12">
    <name type="scientific">Exidia glandulosa HHB12029</name>
    <dbReference type="NCBI Taxonomy" id="1314781"/>
    <lineage>
        <taxon>Eukaryota</taxon>
        <taxon>Fungi</taxon>
        <taxon>Dikarya</taxon>
        <taxon>Basidiomycota</taxon>
        <taxon>Agaricomycotina</taxon>
        <taxon>Agaricomycetes</taxon>
        <taxon>Auriculariales</taxon>
        <taxon>Exidiaceae</taxon>
        <taxon>Exidia</taxon>
    </lineage>
</organism>
<dbReference type="InParanoid" id="A0A165CB32"/>
<gene>
    <name evidence="11" type="ORF">EXIGLDRAFT_730141</name>
</gene>
<dbReference type="AlphaFoldDB" id="A0A165CB32"/>
<keyword evidence="4 9" id="KW-0349">Heme</keyword>
<dbReference type="Pfam" id="PF00067">
    <property type="entry name" value="p450"/>
    <property type="match status" value="1"/>
</dbReference>
<reference evidence="11 12" key="1">
    <citation type="journal article" date="2016" name="Mol. Biol. Evol.">
        <title>Comparative Genomics of Early-Diverging Mushroom-Forming Fungi Provides Insights into the Origins of Lignocellulose Decay Capabilities.</title>
        <authorList>
            <person name="Nagy L.G."/>
            <person name="Riley R."/>
            <person name="Tritt A."/>
            <person name="Adam C."/>
            <person name="Daum C."/>
            <person name="Floudas D."/>
            <person name="Sun H."/>
            <person name="Yadav J.S."/>
            <person name="Pangilinan J."/>
            <person name="Larsson K.H."/>
            <person name="Matsuura K."/>
            <person name="Barry K."/>
            <person name="Labutti K."/>
            <person name="Kuo R."/>
            <person name="Ohm R.A."/>
            <person name="Bhattacharya S.S."/>
            <person name="Shirouzu T."/>
            <person name="Yoshinaga Y."/>
            <person name="Martin F.M."/>
            <person name="Grigoriev I.V."/>
            <person name="Hibbett D.S."/>
        </authorList>
    </citation>
    <scope>NUCLEOTIDE SEQUENCE [LARGE SCALE GENOMIC DNA]</scope>
    <source>
        <strain evidence="11 12">HHB12029</strain>
    </source>
</reference>
<comment type="cofactor">
    <cofactor evidence="1 9">
        <name>heme</name>
        <dbReference type="ChEBI" id="CHEBI:30413"/>
    </cofactor>
</comment>
<dbReference type="GO" id="GO:0004497">
    <property type="term" value="F:monooxygenase activity"/>
    <property type="evidence" value="ECO:0007669"/>
    <property type="project" value="UniProtKB-KW"/>
</dbReference>
<dbReference type="InterPro" id="IPR002401">
    <property type="entry name" value="Cyt_P450_E_grp-I"/>
</dbReference>
<dbReference type="PRINTS" id="PR00385">
    <property type="entry name" value="P450"/>
</dbReference>
<dbReference type="OrthoDB" id="1470350at2759"/>
<keyword evidence="7 9" id="KW-0408">Iron</keyword>